<dbReference type="InterPro" id="IPR037465">
    <property type="entry name" value="YlxR"/>
</dbReference>
<keyword evidence="3" id="KW-1185">Reference proteome</keyword>
<protein>
    <recommendedName>
        <fullName evidence="1">YlxR domain-containing protein</fullName>
    </recommendedName>
</protein>
<evidence type="ECO:0000313" key="2">
    <source>
        <dbReference type="EMBL" id="SMX98775.1"/>
    </source>
</evidence>
<evidence type="ECO:0000313" key="3">
    <source>
        <dbReference type="Proteomes" id="UP000234382"/>
    </source>
</evidence>
<dbReference type="EMBL" id="FXYX01000032">
    <property type="protein sequence ID" value="SMX98775.1"/>
    <property type="molecule type" value="Genomic_DNA"/>
</dbReference>
<dbReference type="Pfam" id="PF04296">
    <property type="entry name" value="YlxR"/>
    <property type="match status" value="1"/>
</dbReference>
<dbReference type="InterPro" id="IPR007393">
    <property type="entry name" value="YlxR_dom"/>
</dbReference>
<dbReference type="PANTHER" id="PTHR34215:SF1">
    <property type="entry name" value="YLXR DOMAIN-CONTAINING PROTEIN"/>
    <property type="match status" value="1"/>
</dbReference>
<dbReference type="Gene3D" id="3.30.1230.10">
    <property type="entry name" value="YlxR-like"/>
    <property type="match status" value="1"/>
</dbReference>
<evidence type="ECO:0000259" key="1">
    <source>
        <dbReference type="Pfam" id="PF04296"/>
    </source>
</evidence>
<dbReference type="Proteomes" id="UP000234382">
    <property type="component" value="Unassembled WGS sequence"/>
</dbReference>
<organism evidence="2 3">
    <name type="scientific">Brevibacterium iodinum ATCC 49514</name>
    <dbReference type="NCBI Taxonomy" id="1255616"/>
    <lineage>
        <taxon>Bacteria</taxon>
        <taxon>Bacillati</taxon>
        <taxon>Actinomycetota</taxon>
        <taxon>Actinomycetes</taxon>
        <taxon>Micrococcales</taxon>
        <taxon>Brevibacteriaceae</taxon>
        <taxon>Brevibacterium</taxon>
    </lineage>
</organism>
<dbReference type="PANTHER" id="PTHR34215">
    <property type="entry name" value="BLL0784 PROTEIN"/>
    <property type="match status" value="1"/>
</dbReference>
<dbReference type="SUPFAM" id="SSF64376">
    <property type="entry name" value="YlxR-like"/>
    <property type="match status" value="1"/>
</dbReference>
<reference evidence="3" key="1">
    <citation type="submission" date="2017-03" db="EMBL/GenBank/DDBJ databases">
        <authorList>
            <person name="Monnet C."/>
        </authorList>
    </citation>
    <scope>NUCLEOTIDE SEQUENCE [LARGE SCALE GENOMIC DNA]</scope>
    <source>
        <strain evidence="3">ATCC 49514</strain>
    </source>
</reference>
<dbReference type="RefSeq" id="WP_318278474.1">
    <property type="nucleotide sequence ID" value="NZ_FXYX01000032.1"/>
</dbReference>
<name>A0A2H1KG17_9MICO</name>
<gene>
    <name evidence="2" type="ORF">BI49514_03024</name>
</gene>
<dbReference type="InterPro" id="IPR035931">
    <property type="entry name" value="YlxR-like_sf"/>
</dbReference>
<dbReference type="AlphaFoldDB" id="A0A2H1KG17"/>
<feature type="domain" description="YlxR" evidence="1">
    <location>
        <begin position="30"/>
        <end position="98"/>
    </location>
</feature>
<accession>A0A2H1KG17</accession>
<proteinExistence type="predicted"/>
<sequence>MIRTTGPLGASGGAGAVESFIVNVGDGPVRTCIACRQKAGRDELTRFVFRPDQHPAVVRDVSATLPGRGAWVHPDAKCLDKALTTAAFARSFRTKITASDLPRPDTEPKENG</sequence>